<dbReference type="GO" id="GO:0042761">
    <property type="term" value="P:very long-chain fatty acid biosynthetic process"/>
    <property type="evidence" value="ECO:0007669"/>
    <property type="project" value="TreeGrafter"/>
</dbReference>
<feature type="transmembrane region" description="Helical" evidence="10">
    <location>
        <begin position="165"/>
        <end position="190"/>
    </location>
</feature>
<feature type="transmembrane region" description="Helical" evidence="10">
    <location>
        <begin position="6"/>
        <end position="21"/>
    </location>
</feature>
<evidence type="ECO:0000256" key="9">
    <source>
        <dbReference type="ARBA" id="ARBA00023160"/>
    </source>
</evidence>
<evidence type="ECO:0000256" key="3">
    <source>
        <dbReference type="ARBA" id="ARBA00022679"/>
    </source>
</evidence>
<evidence type="ECO:0000256" key="6">
    <source>
        <dbReference type="ARBA" id="ARBA00022989"/>
    </source>
</evidence>
<evidence type="ECO:0000256" key="4">
    <source>
        <dbReference type="ARBA" id="ARBA00022692"/>
    </source>
</evidence>
<comment type="caution">
    <text evidence="11">The sequence shown here is derived from an EMBL/GenBank/DDBJ whole genome shotgun (WGS) entry which is preliminary data.</text>
</comment>
<dbReference type="PROSITE" id="PS01188">
    <property type="entry name" value="ELO"/>
    <property type="match status" value="1"/>
</dbReference>
<feature type="transmembrane region" description="Helical" evidence="10">
    <location>
        <begin position="202"/>
        <end position="221"/>
    </location>
</feature>
<keyword evidence="2 10" id="KW-0444">Lipid biosynthesis</keyword>
<protein>
    <recommendedName>
        <fullName evidence="10">Elongation of very long chain fatty acids protein</fullName>
        <ecNumber evidence="10">2.3.1.199</ecNumber>
    </recommendedName>
    <alternativeName>
        <fullName evidence="10">Very-long-chain 3-oxoacyl-CoA synthase</fullName>
    </alternativeName>
</protein>
<comment type="catalytic activity">
    <reaction evidence="10">
        <text>a very-long-chain acyl-CoA + malonyl-CoA + H(+) = a very-long-chain 3-oxoacyl-CoA + CO2 + CoA</text>
        <dbReference type="Rhea" id="RHEA:32727"/>
        <dbReference type="ChEBI" id="CHEBI:15378"/>
        <dbReference type="ChEBI" id="CHEBI:16526"/>
        <dbReference type="ChEBI" id="CHEBI:57287"/>
        <dbReference type="ChEBI" id="CHEBI:57384"/>
        <dbReference type="ChEBI" id="CHEBI:90725"/>
        <dbReference type="ChEBI" id="CHEBI:90736"/>
        <dbReference type="EC" id="2.3.1.199"/>
    </reaction>
</comment>
<organism evidence="11 12">
    <name type="scientific">Hemibagrus guttatus</name>
    <dbReference type="NCBI Taxonomy" id="175788"/>
    <lineage>
        <taxon>Eukaryota</taxon>
        <taxon>Metazoa</taxon>
        <taxon>Chordata</taxon>
        <taxon>Craniata</taxon>
        <taxon>Vertebrata</taxon>
        <taxon>Euteleostomi</taxon>
        <taxon>Actinopterygii</taxon>
        <taxon>Neopterygii</taxon>
        <taxon>Teleostei</taxon>
        <taxon>Ostariophysi</taxon>
        <taxon>Siluriformes</taxon>
        <taxon>Bagridae</taxon>
        <taxon>Hemibagrus</taxon>
    </lineage>
</organism>
<name>A0AAE0QR46_9TELE</name>
<dbReference type="Proteomes" id="UP001274896">
    <property type="component" value="Unassembled WGS sequence"/>
</dbReference>
<accession>A0AAE0QR46</accession>
<evidence type="ECO:0000256" key="8">
    <source>
        <dbReference type="ARBA" id="ARBA00023136"/>
    </source>
</evidence>
<evidence type="ECO:0000313" key="12">
    <source>
        <dbReference type="Proteomes" id="UP001274896"/>
    </source>
</evidence>
<evidence type="ECO:0000256" key="10">
    <source>
        <dbReference type="RuleBase" id="RU361115"/>
    </source>
</evidence>
<comment type="subcellular location">
    <subcellularLocation>
        <location evidence="1">Membrane</location>
        <topology evidence="1">Multi-pass membrane protein</topology>
    </subcellularLocation>
</comment>
<proteinExistence type="inferred from homology"/>
<dbReference type="InterPro" id="IPR002076">
    <property type="entry name" value="ELO_fam"/>
</dbReference>
<keyword evidence="6 10" id="KW-1133">Transmembrane helix</keyword>
<gene>
    <name evidence="11" type="ORF">QTP70_030621</name>
</gene>
<dbReference type="GO" id="GO:0019367">
    <property type="term" value="P:fatty acid elongation, saturated fatty acid"/>
    <property type="evidence" value="ECO:0007669"/>
    <property type="project" value="TreeGrafter"/>
</dbReference>
<dbReference type="AlphaFoldDB" id="A0AAE0QR46"/>
<dbReference type="Pfam" id="PF01151">
    <property type="entry name" value="ELO"/>
    <property type="match status" value="1"/>
</dbReference>
<dbReference type="GO" id="GO:0030148">
    <property type="term" value="P:sphingolipid biosynthetic process"/>
    <property type="evidence" value="ECO:0007669"/>
    <property type="project" value="TreeGrafter"/>
</dbReference>
<dbReference type="GO" id="GO:0009922">
    <property type="term" value="F:fatty acid elongase activity"/>
    <property type="evidence" value="ECO:0007669"/>
    <property type="project" value="UniProtKB-EC"/>
</dbReference>
<dbReference type="GO" id="GO:0005789">
    <property type="term" value="C:endoplasmic reticulum membrane"/>
    <property type="evidence" value="ECO:0007669"/>
    <property type="project" value="TreeGrafter"/>
</dbReference>
<keyword evidence="9 10" id="KW-0275">Fatty acid biosynthesis</keyword>
<dbReference type="GO" id="GO:0034625">
    <property type="term" value="P:fatty acid elongation, monounsaturated fatty acid"/>
    <property type="evidence" value="ECO:0007669"/>
    <property type="project" value="TreeGrafter"/>
</dbReference>
<evidence type="ECO:0000256" key="7">
    <source>
        <dbReference type="ARBA" id="ARBA00023098"/>
    </source>
</evidence>
<reference evidence="11" key="1">
    <citation type="submission" date="2023-06" db="EMBL/GenBank/DDBJ databases">
        <title>Male Hemibagrus guttatus genome.</title>
        <authorList>
            <person name="Bian C."/>
        </authorList>
    </citation>
    <scope>NUCLEOTIDE SEQUENCE</scope>
    <source>
        <strain evidence="11">Male_cb2023</strain>
        <tissue evidence="11">Muscle</tissue>
    </source>
</reference>
<keyword evidence="7 10" id="KW-0443">Lipid metabolism</keyword>
<keyword evidence="3 10" id="KW-0808">Transferase</keyword>
<feature type="non-terminal residue" evidence="11">
    <location>
        <position position="241"/>
    </location>
</feature>
<dbReference type="EMBL" id="JAUCMX010000012">
    <property type="protein sequence ID" value="KAK3529393.1"/>
    <property type="molecule type" value="Genomic_DNA"/>
</dbReference>
<dbReference type="PANTHER" id="PTHR11157">
    <property type="entry name" value="FATTY ACID ACYL TRANSFERASE-RELATED"/>
    <property type="match status" value="1"/>
</dbReference>
<evidence type="ECO:0000256" key="1">
    <source>
        <dbReference type="ARBA" id="ARBA00004141"/>
    </source>
</evidence>
<evidence type="ECO:0000256" key="2">
    <source>
        <dbReference type="ARBA" id="ARBA00022516"/>
    </source>
</evidence>
<dbReference type="InterPro" id="IPR030457">
    <property type="entry name" value="ELO_CS"/>
</dbReference>
<evidence type="ECO:0000256" key="5">
    <source>
        <dbReference type="ARBA" id="ARBA00022832"/>
    </source>
</evidence>
<feature type="transmembrane region" description="Helical" evidence="10">
    <location>
        <begin position="81"/>
        <end position="102"/>
    </location>
</feature>
<feature type="transmembrane region" description="Helical" evidence="10">
    <location>
        <begin position="130"/>
        <end position="153"/>
    </location>
</feature>
<keyword evidence="8 10" id="KW-0472">Membrane</keyword>
<keyword evidence="12" id="KW-1185">Reference proteome</keyword>
<feature type="transmembrane region" description="Helical" evidence="10">
    <location>
        <begin position="33"/>
        <end position="56"/>
    </location>
</feature>
<keyword evidence="4 10" id="KW-0812">Transmembrane</keyword>
<dbReference type="PANTHER" id="PTHR11157:SF68">
    <property type="entry name" value="ELONGATION OF VERY LONG CHAIN FATTY ACIDS PROTEIN 3"/>
    <property type="match status" value="1"/>
</dbReference>
<comment type="similarity">
    <text evidence="10">Belongs to the ELO family.</text>
</comment>
<dbReference type="EC" id="2.3.1.199" evidence="10"/>
<evidence type="ECO:0000313" key="11">
    <source>
        <dbReference type="EMBL" id="KAK3529393.1"/>
    </source>
</evidence>
<dbReference type="GO" id="GO:0034626">
    <property type="term" value="P:fatty acid elongation, polyunsaturated fatty acid"/>
    <property type="evidence" value="ECO:0007669"/>
    <property type="project" value="TreeGrafter"/>
</dbReference>
<sequence length="241" mass="27405">TVSFVLCSVYAVVIFLGRFLMRDRHKLDLRVPLVLWSLSLSVFSTIGTVRTGSYMLHLLSAGGFSGPVCDTTFYSAPISKFWAYAFVLSKVPEFGDTVFIVLRKQRLIFLHWYHHITVLLYSWYTYQERAAGGCLFITMNYTVHALMYGYYAAKAAGLRLPRPCAMIITALQTLQMALGLTVLALVYIWQNDTMCRTTDSNITWGSIMYLSYLLLFSTFFYKSYVKGGVKDAAGERRDKAE</sequence>
<keyword evidence="5 10" id="KW-0276">Fatty acid metabolism</keyword>